<proteinExistence type="predicted"/>
<dbReference type="PANTHER" id="PTHR46797">
    <property type="entry name" value="HTH-TYPE TRANSCRIPTIONAL REGULATOR"/>
    <property type="match status" value="1"/>
</dbReference>
<dbReference type="Pfam" id="PF18710">
    <property type="entry name" value="ComR_TPR"/>
    <property type="match status" value="1"/>
</dbReference>
<protein>
    <submittedName>
        <fullName evidence="3">Transcriptional regulator</fullName>
    </submittedName>
</protein>
<dbReference type="InterPro" id="IPR040799">
    <property type="entry name" value="ComR_TPR"/>
</dbReference>
<name>A0A172Q9H5_9STRE</name>
<evidence type="ECO:0000313" key="4">
    <source>
        <dbReference type="Proteomes" id="UP000077317"/>
    </source>
</evidence>
<dbReference type="Proteomes" id="UP000077317">
    <property type="component" value="Chromosome"/>
</dbReference>
<dbReference type="InterPro" id="IPR010982">
    <property type="entry name" value="Lambda_DNA-bd_dom_sf"/>
</dbReference>
<reference evidence="4" key="2">
    <citation type="submission" date="2016-03" db="EMBL/GenBank/DDBJ databases">
        <title>Streptococcus antelopensis sp. nov., isolated from the feces of the Tibetan antelope (Pantholops hodgsonii) in Hoh Xil National Nature Reserve, Qinghai, China.</title>
        <authorList>
            <person name="Bai X."/>
        </authorList>
    </citation>
    <scope>NUCLEOTIDE SEQUENCE [LARGE SCALE GENOMIC DNA]</scope>
    <source>
        <strain evidence="4">TA 26</strain>
    </source>
</reference>
<dbReference type="Gene3D" id="1.10.260.40">
    <property type="entry name" value="lambda repressor-like DNA-binding domains"/>
    <property type="match status" value="1"/>
</dbReference>
<dbReference type="GO" id="GO:0003677">
    <property type="term" value="F:DNA binding"/>
    <property type="evidence" value="ECO:0007669"/>
    <property type="project" value="UniProtKB-KW"/>
</dbReference>
<dbReference type="EMBL" id="CP014699">
    <property type="protein sequence ID" value="AND80100.1"/>
    <property type="molecule type" value="Genomic_DNA"/>
</dbReference>
<dbReference type="InterPro" id="IPR050807">
    <property type="entry name" value="TransReg_Diox_bact_type"/>
</dbReference>
<sequence>MKTKEIIGANIRAERERQGLSREQVCGLESELTIRQLMRIELGQSLPTIVKLEYLADTLNVDMASLLGEQSLEIPQAYFEQKYKLIKFPSYGDAERLAPKKQLPEEELFTLDLLEKSFDRMTVGESGSAEQIYEDFFKQLLSKETYSLNDILLVKYYFIQCQDSVFDRKTFQHLVARLLKQEITGDEYYNVELLGALSALAGVYVVSADYSDMKPTLDKMDDVVNQTMQHVYKPILLMLEAKYYLYQGHNFQKAKSCYDLALTLAENFGDTVLINNLKKERANDLQEKEE</sequence>
<dbReference type="GO" id="GO:0003700">
    <property type="term" value="F:DNA-binding transcription factor activity"/>
    <property type="evidence" value="ECO:0007669"/>
    <property type="project" value="TreeGrafter"/>
</dbReference>
<dbReference type="PANTHER" id="PTHR46797:SF1">
    <property type="entry name" value="METHYLPHOSPHONATE SYNTHASE"/>
    <property type="match status" value="1"/>
</dbReference>
<organism evidence="3 4">
    <name type="scientific">Streptococcus pantholopis</name>
    <dbReference type="NCBI Taxonomy" id="1811193"/>
    <lineage>
        <taxon>Bacteria</taxon>
        <taxon>Bacillati</taxon>
        <taxon>Bacillota</taxon>
        <taxon>Bacilli</taxon>
        <taxon>Lactobacillales</taxon>
        <taxon>Streptococcaceae</taxon>
        <taxon>Streptococcus</taxon>
    </lineage>
</organism>
<dbReference type="InterPro" id="IPR001387">
    <property type="entry name" value="Cro/C1-type_HTH"/>
</dbReference>
<dbReference type="KEGG" id="spat:A0O21_08850"/>
<keyword evidence="1" id="KW-0238">DNA-binding</keyword>
<evidence type="ECO:0000259" key="2">
    <source>
        <dbReference type="PROSITE" id="PS50943"/>
    </source>
</evidence>
<evidence type="ECO:0000313" key="3">
    <source>
        <dbReference type="EMBL" id="AND80100.1"/>
    </source>
</evidence>
<dbReference type="OrthoDB" id="2233180at2"/>
<evidence type="ECO:0000256" key="1">
    <source>
        <dbReference type="ARBA" id="ARBA00023125"/>
    </source>
</evidence>
<dbReference type="SUPFAM" id="SSF47413">
    <property type="entry name" value="lambda repressor-like DNA-binding domains"/>
    <property type="match status" value="1"/>
</dbReference>
<accession>A0A172Q9H5</accession>
<dbReference type="GO" id="GO:0005829">
    <property type="term" value="C:cytosol"/>
    <property type="evidence" value="ECO:0007669"/>
    <property type="project" value="TreeGrafter"/>
</dbReference>
<dbReference type="CDD" id="cd00093">
    <property type="entry name" value="HTH_XRE"/>
    <property type="match status" value="1"/>
</dbReference>
<gene>
    <name evidence="3" type="ORF">A0O21_08850</name>
</gene>
<keyword evidence="4" id="KW-1185">Reference proteome</keyword>
<reference evidence="3 4" key="1">
    <citation type="journal article" date="2016" name="Int. J. Syst. Evol. Microbiol.">
        <title>Streptococcuspantholopis sp. nov., isolated from faeces of the Tibetan antelope (Pantholops hodgsonii).</title>
        <authorList>
            <person name="Bai X."/>
            <person name="Xiong Y."/>
            <person name="Lu S."/>
            <person name="Jin D."/>
            <person name="Lai X."/>
            <person name="Yang J."/>
            <person name="Niu L."/>
            <person name="Hu S."/>
            <person name="Meng X."/>
            <person name="Pu J."/>
            <person name="Ye C."/>
            <person name="Xu J."/>
        </authorList>
    </citation>
    <scope>NUCLEOTIDE SEQUENCE [LARGE SCALE GENOMIC DNA]</scope>
    <source>
        <strain evidence="3 4">TA 26</strain>
    </source>
</reference>
<dbReference type="RefSeq" id="WP_067064385.1">
    <property type="nucleotide sequence ID" value="NZ_CP014699.1"/>
</dbReference>
<dbReference type="AlphaFoldDB" id="A0A172Q9H5"/>
<dbReference type="PROSITE" id="PS50943">
    <property type="entry name" value="HTH_CROC1"/>
    <property type="match status" value="1"/>
</dbReference>
<feature type="domain" description="HTH cro/C1-type" evidence="2">
    <location>
        <begin position="11"/>
        <end position="66"/>
    </location>
</feature>